<proteinExistence type="predicted"/>
<feature type="chain" id="PRO_5001963321" description="Secreted protein" evidence="1">
    <location>
        <begin position="21"/>
        <end position="198"/>
    </location>
</feature>
<dbReference type="eggNOG" id="ENOG5031PRJ">
    <property type="taxonomic scope" value="Bacteria"/>
</dbReference>
<comment type="caution">
    <text evidence="2">The sequence shown here is derived from an EMBL/GenBank/DDBJ whole genome shotgun (WGS) entry which is preliminary data.</text>
</comment>
<dbReference type="STRING" id="215743.ROSMUCSMR3_01468"/>
<name>A0A0A0HMT4_9RHOB</name>
<reference evidence="2 3" key="1">
    <citation type="submission" date="2013-01" db="EMBL/GenBank/DDBJ databases">
        <authorList>
            <person name="Fiebig A."/>
            <person name="Goeker M."/>
            <person name="Klenk H.-P.P."/>
        </authorList>
    </citation>
    <scope>NUCLEOTIDE SEQUENCE [LARGE SCALE GENOMIC DNA]</scope>
    <source>
        <strain evidence="2 3">DSM 17069</strain>
    </source>
</reference>
<organism evidence="2 3">
    <name type="scientific">Roseovarius mucosus DSM 17069</name>
    <dbReference type="NCBI Taxonomy" id="1288298"/>
    <lineage>
        <taxon>Bacteria</taxon>
        <taxon>Pseudomonadati</taxon>
        <taxon>Pseudomonadota</taxon>
        <taxon>Alphaproteobacteria</taxon>
        <taxon>Rhodobacterales</taxon>
        <taxon>Roseobacteraceae</taxon>
        <taxon>Roseovarius</taxon>
    </lineage>
</organism>
<gene>
    <name evidence="2" type="ORF">rosmuc_02114</name>
</gene>
<dbReference type="HOGENOM" id="CLU_102129_0_0_5"/>
<accession>A0A0A0HMT4</accession>
<dbReference type="EMBL" id="AONH01000011">
    <property type="protein sequence ID" value="KGM87969.1"/>
    <property type="molecule type" value="Genomic_DNA"/>
</dbReference>
<keyword evidence="1" id="KW-0732">Signal</keyword>
<protein>
    <recommendedName>
        <fullName evidence="4">Secreted protein</fullName>
    </recommendedName>
</protein>
<feature type="signal peptide" evidence="1">
    <location>
        <begin position="1"/>
        <end position="20"/>
    </location>
</feature>
<evidence type="ECO:0000256" key="1">
    <source>
        <dbReference type="SAM" id="SignalP"/>
    </source>
</evidence>
<dbReference type="AlphaFoldDB" id="A0A0A0HMT4"/>
<dbReference type="PATRIC" id="fig|1288298.3.peg.2130"/>
<dbReference type="Proteomes" id="UP000030021">
    <property type="component" value="Unassembled WGS sequence"/>
</dbReference>
<evidence type="ECO:0000313" key="3">
    <source>
        <dbReference type="Proteomes" id="UP000030021"/>
    </source>
</evidence>
<evidence type="ECO:0008006" key="4">
    <source>
        <dbReference type="Google" id="ProtNLM"/>
    </source>
</evidence>
<evidence type="ECO:0000313" key="2">
    <source>
        <dbReference type="EMBL" id="KGM87969.1"/>
    </source>
</evidence>
<sequence length="198" mass="22331">MRPVFTALAIVFTGISPVFAAGSHDPDWPCIQRRVDTLSAAVMWPNPPENQDTAPVLSPEAARLAELLALRRLTLEEAESAVLASANLASDDYTAIFLDVFERLNQRRSEVMDGIIRYARNQARMAQEIDALRVEIADLSKGESPDFDRIDQLEEDLDWRARVFDDRRRSLTYACETPVLLEKRLYALAQILAARVTE</sequence>